<evidence type="ECO:0000256" key="5">
    <source>
        <dbReference type="ARBA" id="ARBA00023136"/>
    </source>
</evidence>
<feature type="transmembrane region" description="Helical" evidence="6">
    <location>
        <begin position="179"/>
        <end position="201"/>
    </location>
</feature>
<evidence type="ECO:0000256" key="2">
    <source>
        <dbReference type="ARBA" id="ARBA00022475"/>
    </source>
</evidence>
<dbReference type="PANTHER" id="PTHR32196:SF72">
    <property type="entry name" value="RIBOSE IMPORT PERMEASE PROTEIN RBSC"/>
    <property type="match status" value="1"/>
</dbReference>
<dbReference type="PANTHER" id="PTHR32196">
    <property type="entry name" value="ABC TRANSPORTER PERMEASE PROTEIN YPHD-RELATED-RELATED"/>
    <property type="match status" value="1"/>
</dbReference>
<feature type="transmembrane region" description="Helical" evidence="6">
    <location>
        <begin position="58"/>
        <end position="79"/>
    </location>
</feature>
<evidence type="ECO:0000256" key="4">
    <source>
        <dbReference type="ARBA" id="ARBA00022989"/>
    </source>
</evidence>
<dbReference type="Proteomes" id="UP001321506">
    <property type="component" value="Unassembled WGS sequence"/>
</dbReference>
<dbReference type="AlphaFoldDB" id="A0AAW6TCY2"/>
<dbReference type="GO" id="GO:0005886">
    <property type="term" value="C:plasma membrane"/>
    <property type="evidence" value="ECO:0007669"/>
    <property type="project" value="UniProtKB-SubCell"/>
</dbReference>
<name>A0AAW6TCY2_9MICO</name>
<keyword evidence="3 6" id="KW-0812">Transmembrane</keyword>
<evidence type="ECO:0000256" key="3">
    <source>
        <dbReference type="ARBA" id="ARBA00022692"/>
    </source>
</evidence>
<keyword evidence="8" id="KW-1185">Reference proteome</keyword>
<dbReference type="Pfam" id="PF02653">
    <property type="entry name" value="BPD_transp_2"/>
    <property type="match status" value="1"/>
</dbReference>
<keyword evidence="2" id="KW-1003">Cell membrane</keyword>
<feature type="transmembrane region" description="Helical" evidence="6">
    <location>
        <begin position="110"/>
        <end position="133"/>
    </location>
</feature>
<dbReference type="CDD" id="cd06579">
    <property type="entry name" value="TM_PBP1_transp_AraH_like"/>
    <property type="match status" value="1"/>
</dbReference>
<keyword evidence="4 6" id="KW-1133">Transmembrane helix</keyword>
<evidence type="ECO:0000313" key="7">
    <source>
        <dbReference type="EMBL" id="MDI2099240.1"/>
    </source>
</evidence>
<comment type="caution">
    <text evidence="7">The sequence shown here is derived from an EMBL/GenBank/DDBJ whole genome shotgun (WGS) entry which is preliminary data.</text>
</comment>
<evidence type="ECO:0000256" key="1">
    <source>
        <dbReference type="ARBA" id="ARBA00004651"/>
    </source>
</evidence>
<evidence type="ECO:0000313" key="8">
    <source>
        <dbReference type="Proteomes" id="UP001321506"/>
    </source>
</evidence>
<protein>
    <submittedName>
        <fullName evidence="7">ABC transporter permease</fullName>
    </submittedName>
</protein>
<reference evidence="7 8" key="1">
    <citation type="submission" date="2023-04" db="EMBL/GenBank/DDBJ databases">
        <title>Klugiella caeni sp. nov. isolated from the sludge of biochemical tank.</title>
        <authorList>
            <person name="Geng K."/>
        </authorList>
    </citation>
    <scope>NUCLEOTIDE SEQUENCE [LARGE SCALE GENOMIC DNA]</scope>
    <source>
        <strain evidence="7 8">YN-L-19</strain>
    </source>
</reference>
<gene>
    <name evidence="7" type="ORF">QF206_09730</name>
</gene>
<dbReference type="EMBL" id="JASATX010000003">
    <property type="protein sequence ID" value="MDI2099240.1"/>
    <property type="molecule type" value="Genomic_DNA"/>
</dbReference>
<feature type="transmembrane region" description="Helical" evidence="6">
    <location>
        <begin position="28"/>
        <end position="46"/>
    </location>
</feature>
<keyword evidence="5 6" id="KW-0472">Membrane</keyword>
<dbReference type="GO" id="GO:0022857">
    <property type="term" value="F:transmembrane transporter activity"/>
    <property type="evidence" value="ECO:0007669"/>
    <property type="project" value="InterPro"/>
</dbReference>
<dbReference type="RefSeq" id="WP_281489019.1">
    <property type="nucleotide sequence ID" value="NZ_JASATX010000003.1"/>
</dbReference>
<feature type="transmembrane region" description="Helical" evidence="6">
    <location>
        <begin position="271"/>
        <end position="299"/>
    </location>
</feature>
<dbReference type="InterPro" id="IPR001851">
    <property type="entry name" value="ABC_transp_permease"/>
</dbReference>
<organism evidence="7 8">
    <name type="scientific">Ruicaihuangia caeni</name>
    <dbReference type="NCBI Taxonomy" id="3042517"/>
    <lineage>
        <taxon>Bacteria</taxon>
        <taxon>Bacillati</taxon>
        <taxon>Actinomycetota</taxon>
        <taxon>Actinomycetes</taxon>
        <taxon>Micrococcales</taxon>
        <taxon>Microbacteriaceae</taxon>
        <taxon>Ruicaihuangia</taxon>
    </lineage>
</organism>
<evidence type="ECO:0000256" key="6">
    <source>
        <dbReference type="SAM" id="Phobius"/>
    </source>
</evidence>
<accession>A0AAW6TCY2</accession>
<comment type="subcellular location">
    <subcellularLocation>
        <location evidence="1">Cell membrane</location>
        <topology evidence="1">Multi-pass membrane protein</topology>
    </subcellularLocation>
</comment>
<sequence length="334" mass="34319">MNETTTLARPGTGRTRSSVKDRLWSPQMLLLGVLVLLCAVFTAADSESFANAMNWRNILLDVSVLTVLAVGATLILAMADFDLSIGSVLVLSGVVSALTMSALGDSAGSLLLGLVVGVLTGAACGAASGIVVARFGVPSIIVTLGMLGVAQGIALLLTNGVDVRNVPRSLVMGLGNGNAFSNIPWLAVIAAVIAIVIGMMLRHTVFGRNTIAIGSSLEALRRSGTSVVAQKIAVFALAGALYGLAGYLSLARFSTTTIAGHGSDMLDAYTAVILGGNSPFGGMGSVLGSVIGVFIPVVLRNGFVIVDVQPFWQQIVVGTILVAAVYLHRARRRG</sequence>
<feature type="transmembrane region" description="Helical" evidence="6">
    <location>
        <begin position="85"/>
        <end position="103"/>
    </location>
</feature>
<feature type="transmembrane region" description="Helical" evidence="6">
    <location>
        <begin position="139"/>
        <end position="158"/>
    </location>
</feature>
<feature type="transmembrane region" description="Helical" evidence="6">
    <location>
        <begin position="311"/>
        <end position="328"/>
    </location>
</feature>
<feature type="transmembrane region" description="Helical" evidence="6">
    <location>
        <begin position="232"/>
        <end position="250"/>
    </location>
</feature>
<proteinExistence type="predicted"/>